<dbReference type="RefSeq" id="WP_041895696.1">
    <property type="nucleotide sequence ID" value="NZ_CP010086.2"/>
</dbReference>
<reference evidence="3" key="1">
    <citation type="submission" date="2014-12" db="EMBL/GenBank/DDBJ databases">
        <title>Genome sequence of Clostridium beijerinckii strain 59B.</title>
        <authorList>
            <person name="Little G.T."/>
            <person name="Minton N.P."/>
        </authorList>
    </citation>
    <scope>NUCLEOTIDE SEQUENCE [LARGE SCALE GENOMIC DNA]</scope>
    <source>
        <strain evidence="3">59B</strain>
    </source>
</reference>
<dbReference type="STRING" id="1520.LF65_01764"/>
<evidence type="ECO:0000313" key="2">
    <source>
        <dbReference type="EMBL" id="AJG98367.1"/>
    </source>
</evidence>
<dbReference type="InterPro" id="IPR010380">
    <property type="entry name" value="DUF975"/>
</dbReference>
<dbReference type="EMBL" id="CP010086">
    <property type="protein sequence ID" value="AJG98367.1"/>
    <property type="molecule type" value="Genomic_DNA"/>
</dbReference>
<protein>
    <recommendedName>
        <fullName evidence="4">DUF975 family protein</fullName>
    </recommendedName>
</protein>
<gene>
    <name evidence="2" type="ORF">LF65_01764</name>
</gene>
<dbReference type="Pfam" id="PF06161">
    <property type="entry name" value="DUF975"/>
    <property type="match status" value="1"/>
</dbReference>
<evidence type="ECO:0000313" key="3">
    <source>
        <dbReference type="Proteomes" id="UP000031866"/>
    </source>
</evidence>
<feature type="transmembrane region" description="Helical" evidence="1">
    <location>
        <begin position="51"/>
        <end position="73"/>
    </location>
</feature>
<evidence type="ECO:0000256" key="1">
    <source>
        <dbReference type="SAM" id="Phobius"/>
    </source>
</evidence>
<organism evidence="2 3">
    <name type="scientific">Clostridium beijerinckii</name>
    <name type="common">Clostridium MP</name>
    <dbReference type="NCBI Taxonomy" id="1520"/>
    <lineage>
        <taxon>Bacteria</taxon>
        <taxon>Bacillati</taxon>
        <taxon>Bacillota</taxon>
        <taxon>Clostridia</taxon>
        <taxon>Eubacteriales</taxon>
        <taxon>Clostridiaceae</taxon>
        <taxon>Clostridium</taxon>
    </lineage>
</organism>
<accession>A0A0B5QKC4</accession>
<dbReference type="PANTHER" id="PTHR40076:SF1">
    <property type="entry name" value="MEMBRANE PROTEIN"/>
    <property type="match status" value="1"/>
</dbReference>
<feature type="transmembrane region" description="Helical" evidence="1">
    <location>
        <begin position="159"/>
        <end position="185"/>
    </location>
</feature>
<feature type="transmembrane region" description="Helical" evidence="1">
    <location>
        <begin position="20"/>
        <end position="39"/>
    </location>
</feature>
<name>A0A0B5QKC4_CLOBE</name>
<keyword evidence="1" id="KW-1133">Transmembrane helix</keyword>
<keyword evidence="1" id="KW-0812">Transmembrane</keyword>
<evidence type="ECO:0008006" key="4">
    <source>
        <dbReference type="Google" id="ProtNLM"/>
    </source>
</evidence>
<keyword evidence="1" id="KW-0472">Membrane</keyword>
<dbReference type="AlphaFoldDB" id="A0A0B5QKC4"/>
<dbReference type="KEGG" id="cbei:LF65_01764"/>
<feature type="transmembrane region" description="Helical" evidence="1">
    <location>
        <begin position="110"/>
        <end position="133"/>
    </location>
</feature>
<dbReference type="Proteomes" id="UP000031866">
    <property type="component" value="Chromosome"/>
</dbReference>
<dbReference type="OrthoDB" id="9784844at2"/>
<proteinExistence type="predicted"/>
<sequence length="201" mass="22646">MKISELKRKSKKQLKGKWGIAITTLFVSLIIISGFYVAMKLFQPDGGLLTAIGECVSVFLGGIATLGTCKFVLNLALGNNEEKFNDLFVGINIYFKTLGLWILINLTVSIATMFLIIPGIIVSLMFSQAFFILCEDNNKSIIECLKQSLSIMRGYKIRLLLLELSFVGWWIISILTLGIGVLWIYPYQQVTRANFYLEIKK</sequence>
<dbReference type="PANTHER" id="PTHR40076">
    <property type="entry name" value="MEMBRANE PROTEIN-RELATED"/>
    <property type="match status" value="1"/>
</dbReference>